<dbReference type="Proteomes" id="UP001497535">
    <property type="component" value="Unassembled WGS sequence"/>
</dbReference>
<accession>A0ACB1AI14</accession>
<protein>
    <submittedName>
        <fullName evidence="1">Uncharacterized protein</fullName>
    </submittedName>
</protein>
<gene>
    <name evidence="1" type="ORF">MENTE1834_LOCUS38887</name>
</gene>
<name>A0ACB1AI14_MELEN</name>
<evidence type="ECO:0000313" key="2">
    <source>
        <dbReference type="Proteomes" id="UP001497535"/>
    </source>
</evidence>
<reference evidence="1" key="1">
    <citation type="submission" date="2023-11" db="EMBL/GenBank/DDBJ databases">
        <authorList>
            <person name="Poullet M."/>
        </authorList>
    </citation>
    <scope>NUCLEOTIDE SEQUENCE</scope>
    <source>
        <strain evidence="1">E1834</strain>
    </source>
</reference>
<keyword evidence="2" id="KW-1185">Reference proteome</keyword>
<organism evidence="1 2">
    <name type="scientific">Meloidogyne enterolobii</name>
    <name type="common">Root-knot nematode worm</name>
    <name type="synonym">Meloidogyne mayaguensis</name>
    <dbReference type="NCBI Taxonomy" id="390850"/>
    <lineage>
        <taxon>Eukaryota</taxon>
        <taxon>Metazoa</taxon>
        <taxon>Ecdysozoa</taxon>
        <taxon>Nematoda</taxon>
        <taxon>Chromadorea</taxon>
        <taxon>Rhabditida</taxon>
        <taxon>Tylenchina</taxon>
        <taxon>Tylenchomorpha</taxon>
        <taxon>Tylenchoidea</taxon>
        <taxon>Meloidogynidae</taxon>
        <taxon>Meloidogyninae</taxon>
        <taxon>Meloidogyne</taxon>
    </lineage>
</organism>
<proteinExistence type="predicted"/>
<dbReference type="EMBL" id="CAVMJV010000086">
    <property type="protein sequence ID" value="CAK5091065.1"/>
    <property type="molecule type" value="Genomic_DNA"/>
</dbReference>
<comment type="caution">
    <text evidence="1">The sequence shown here is derived from an EMBL/GenBank/DDBJ whole genome shotgun (WGS) entry which is preliminary data.</text>
</comment>
<sequence>MKENLVFNGKDEQKELLIKADDCSVKPWKMETFKRNPEGTLELAKEAMVKFDGKGVMDIKIKEDLQPWIGARVGVYCAESWFCG</sequence>
<evidence type="ECO:0000313" key="1">
    <source>
        <dbReference type="EMBL" id="CAK5091065.1"/>
    </source>
</evidence>